<keyword evidence="6 14" id="KW-0493">Microtubule</keyword>
<reference evidence="17" key="1">
    <citation type="submission" date="2017-03" db="EMBL/GenBank/DDBJ databases">
        <title>Phytopthora megakarya and P. palmivora, two closely related causual agents of cacao black pod achieved similar genome size and gene model numbers by different mechanisms.</title>
        <authorList>
            <person name="Ali S."/>
            <person name="Shao J."/>
            <person name="Larry D.J."/>
            <person name="Kronmiller B."/>
            <person name="Shen D."/>
            <person name="Strem M.D."/>
            <person name="Melnick R.L."/>
            <person name="Guiltinan M.J."/>
            <person name="Tyler B.M."/>
            <person name="Meinhardt L.W."/>
            <person name="Bailey B.A."/>
        </authorList>
    </citation>
    <scope>NUCLEOTIDE SEQUENCE [LARGE SCALE GENOMIC DNA]</scope>
    <source>
        <strain evidence="17">zdho120</strain>
    </source>
</reference>
<dbReference type="PROSITE" id="PS00227">
    <property type="entry name" value="TUBULIN"/>
    <property type="match status" value="1"/>
</dbReference>
<evidence type="ECO:0000256" key="10">
    <source>
        <dbReference type="ARBA" id="ARBA00023242"/>
    </source>
</evidence>
<dbReference type="InterPro" id="IPR023123">
    <property type="entry name" value="Tubulin_C"/>
</dbReference>
<dbReference type="OrthoDB" id="2588702at2759"/>
<evidence type="ECO:0000313" key="16">
    <source>
        <dbReference type="EMBL" id="OWZ24469.1"/>
    </source>
</evidence>
<comment type="subcellular location">
    <subcellularLocation>
        <location evidence="3">Cell projection</location>
        <location evidence="3">Cilium</location>
    </subcellularLocation>
    <subcellularLocation>
        <location evidence="1">Cytoplasm</location>
        <location evidence="1">Cytoskeleton</location>
        <location evidence="1">Microtubule organizing center</location>
        <location evidence="1">Centrosome</location>
        <location evidence="1">Centriole</location>
    </subcellularLocation>
    <subcellularLocation>
        <location evidence="2">Nucleus</location>
    </subcellularLocation>
</comment>
<dbReference type="InterPro" id="IPR008280">
    <property type="entry name" value="Tub_FtsZ_C"/>
</dbReference>
<feature type="domain" description="Tubulin/FtsZ GTPase" evidence="15">
    <location>
        <begin position="1"/>
        <end position="155"/>
    </location>
</feature>
<evidence type="ECO:0000256" key="12">
    <source>
        <dbReference type="ARBA" id="ARBA00030594"/>
    </source>
</evidence>
<evidence type="ECO:0000256" key="3">
    <source>
        <dbReference type="ARBA" id="ARBA00004138"/>
    </source>
</evidence>
<evidence type="ECO:0000313" key="17">
    <source>
        <dbReference type="Proteomes" id="UP000198211"/>
    </source>
</evidence>
<keyword evidence="10" id="KW-0539">Nucleus</keyword>
<dbReference type="InterPro" id="IPR000217">
    <property type="entry name" value="Tubulin"/>
</dbReference>
<dbReference type="SUPFAM" id="SSF55307">
    <property type="entry name" value="Tubulin C-terminal domain-like"/>
    <property type="match status" value="1"/>
</dbReference>
<dbReference type="SUPFAM" id="SSF52490">
    <property type="entry name" value="Tubulin nucleotide-binding domain-like"/>
    <property type="match status" value="1"/>
</dbReference>
<dbReference type="Gene3D" id="1.10.287.600">
    <property type="entry name" value="Helix hairpin bin"/>
    <property type="match status" value="1"/>
</dbReference>
<comment type="function">
    <text evidence="13">Acts as a positive regulator of hedgehog signaling and regulates ciliary function.</text>
</comment>
<name>A0A225X5E6_9STRA</name>
<dbReference type="Proteomes" id="UP000198211">
    <property type="component" value="Unassembled WGS sequence"/>
</dbReference>
<dbReference type="GO" id="GO:0005200">
    <property type="term" value="F:structural constituent of cytoskeleton"/>
    <property type="evidence" value="ECO:0007669"/>
    <property type="project" value="InterPro"/>
</dbReference>
<dbReference type="PRINTS" id="PR01161">
    <property type="entry name" value="TUBULIN"/>
</dbReference>
<evidence type="ECO:0000256" key="4">
    <source>
        <dbReference type="ARBA" id="ARBA00009636"/>
    </source>
</evidence>
<organism evidence="16 17">
    <name type="scientific">Phytophthora megakarya</name>
    <dbReference type="NCBI Taxonomy" id="4795"/>
    <lineage>
        <taxon>Eukaryota</taxon>
        <taxon>Sar</taxon>
        <taxon>Stramenopiles</taxon>
        <taxon>Oomycota</taxon>
        <taxon>Peronosporomycetes</taxon>
        <taxon>Peronosporales</taxon>
        <taxon>Peronosporaceae</taxon>
        <taxon>Phytophthora</taxon>
    </lineage>
</organism>
<evidence type="ECO:0000256" key="11">
    <source>
        <dbReference type="ARBA" id="ARBA00023273"/>
    </source>
</evidence>
<gene>
    <name evidence="16" type="ORF">PHMEG_000478</name>
</gene>
<evidence type="ECO:0000256" key="1">
    <source>
        <dbReference type="ARBA" id="ARBA00004114"/>
    </source>
</evidence>
<keyword evidence="9 14" id="KW-0342">GTP-binding</keyword>
<evidence type="ECO:0000259" key="15">
    <source>
        <dbReference type="SMART" id="SM00864"/>
    </source>
</evidence>
<dbReference type="GO" id="GO:0007017">
    <property type="term" value="P:microtubule-based process"/>
    <property type="evidence" value="ECO:0007669"/>
    <property type="project" value="InterPro"/>
</dbReference>
<dbReference type="GO" id="GO:0030030">
    <property type="term" value="P:cell projection organization"/>
    <property type="evidence" value="ECO:0007669"/>
    <property type="project" value="UniProtKB-KW"/>
</dbReference>
<dbReference type="EMBL" id="NBNE01000012">
    <property type="protein sequence ID" value="OWZ24469.1"/>
    <property type="molecule type" value="Genomic_DNA"/>
</dbReference>
<evidence type="ECO:0000256" key="14">
    <source>
        <dbReference type="RuleBase" id="RU000352"/>
    </source>
</evidence>
<sequence length="399" mass="43229">MGYYGPRLKAPKPVFTSLSVDTRRELVELAMASLRREIESVDCYQGSVVMHSLGGGTGSGLGCRMLENIRDTYPKAYIVTASVAPSWTRGDTPLQNYNAVLTLRCLQEVADAVIYKDNDELLRTAGYWKTVVQEKVGSDSINRRVSLAEINAMTAADLAGLLFPIASGGANTARPFDFGKLLHDVCPMPATKILDVRSGVWRDRVGSGIRSKLPSNGSAKGISSATLIHAPTVAQTRSLSLGQERAADFDTSLDLVKTLVQQVAGSFPRSLYATMASSTIVRGFNPAASEIGRFSDKLGGIVQTSFPPVPWLAGTSPAMLTYSSPEPFSSLQAKASATICVNNGNFLVSTKKFLGRAQLQFASRAYVHWYKQHGMEDTDFKDAFDKCSALISEYETILR</sequence>
<dbReference type="InterPro" id="IPR017975">
    <property type="entry name" value="Tubulin_CS"/>
</dbReference>
<comment type="caution">
    <text evidence="16">The sequence shown here is derived from an EMBL/GenBank/DDBJ whole genome shotgun (WGS) entry which is preliminary data.</text>
</comment>
<keyword evidence="11" id="KW-0966">Cell projection</keyword>
<dbReference type="InterPro" id="IPR003008">
    <property type="entry name" value="Tubulin_FtsZ_GTPase"/>
</dbReference>
<dbReference type="Gene3D" id="3.40.50.1440">
    <property type="entry name" value="Tubulin/FtsZ, GTPase domain"/>
    <property type="match status" value="1"/>
</dbReference>
<proteinExistence type="inferred from homology"/>
<dbReference type="GO" id="GO:0005929">
    <property type="term" value="C:cilium"/>
    <property type="evidence" value="ECO:0007669"/>
    <property type="project" value="UniProtKB-SubCell"/>
</dbReference>
<evidence type="ECO:0000256" key="5">
    <source>
        <dbReference type="ARBA" id="ARBA00014184"/>
    </source>
</evidence>
<dbReference type="AlphaFoldDB" id="A0A225X5E6"/>
<dbReference type="GO" id="GO:0005634">
    <property type="term" value="C:nucleus"/>
    <property type="evidence" value="ECO:0007669"/>
    <property type="project" value="UniProtKB-SubCell"/>
</dbReference>
<keyword evidence="17" id="KW-1185">Reference proteome</keyword>
<dbReference type="InterPro" id="IPR036525">
    <property type="entry name" value="Tubulin/FtsZ_GTPase_sf"/>
</dbReference>
<keyword evidence="7 14" id="KW-0547">Nucleotide-binding</keyword>
<evidence type="ECO:0000256" key="2">
    <source>
        <dbReference type="ARBA" id="ARBA00004123"/>
    </source>
</evidence>
<dbReference type="PANTHER" id="PTHR11588">
    <property type="entry name" value="TUBULIN"/>
    <property type="match status" value="1"/>
</dbReference>
<dbReference type="PRINTS" id="PR01224">
    <property type="entry name" value="DELTATUBULIN"/>
</dbReference>
<evidence type="ECO:0000256" key="8">
    <source>
        <dbReference type="ARBA" id="ARBA00022794"/>
    </source>
</evidence>
<protein>
    <recommendedName>
        <fullName evidence="5">Tubulin delta chain</fullName>
    </recommendedName>
    <alternativeName>
        <fullName evidence="12">Delta-tubulin</fullName>
    </alternativeName>
</protein>
<evidence type="ECO:0000256" key="9">
    <source>
        <dbReference type="ARBA" id="ARBA00023134"/>
    </source>
</evidence>
<evidence type="ECO:0000256" key="6">
    <source>
        <dbReference type="ARBA" id="ARBA00022701"/>
    </source>
</evidence>
<dbReference type="InterPro" id="IPR002967">
    <property type="entry name" value="Delta_tubulin"/>
</dbReference>
<dbReference type="GO" id="GO:0005525">
    <property type="term" value="F:GTP binding"/>
    <property type="evidence" value="ECO:0007669"/>
    <property type="project" value="UniProtKB-UniRule"/>
</dbReference>
<comment type="similarity">
    <text evidence="4 14">Belongs to the tubulin family.</text>
</comment>
<dbReference type="SMART" id="SM00864">
    <property type="entry name" value="Tubulin"/>
    <property type="match status" value="1"/>
</dbReference>
<dbReference type="Pfam" id="PF00091">
    <property type="entry name" value="Tubulin"/>
    <property type="match status" value="1"/>
</dbReference>
<dbReference type="GO" id="GO:0005814">
    <property type="term" value="C:centriole"/>
    <property type="evidence" value="ECO:0007669"/>
    <property type="project" value="UniProtKB-SubCell"/>
</dbReference>
<keyword evidence="8" id="KW-0970">Cilium biogenesis/degradation</keyword>
<evidence type="ECO:0000256" key="7">
    <source>
        <dbReference type="ARBA" id="ARBA00022741"/>
    </source>
</evidence>
<dbReference type="STRING" id="4795.A0A225X5E6"/>
<accession>A0A225X5E6</accession>
<dbReference type="GO" id="GO:0005874">
    <property type="term" value="C:microtubule"/>
    <property type="evidence" value="ECO:0007669"/>
    <property type="project" value="UniProtKB-KW"/>
</dbReference>
<evidence type="ECO:0000256" key="13">
    <source>
        <dbReference type="ARBA" id="ARBA00046149"/>
    </source>
</evidence>